<dbReference type="GO" id="GO:0003841">
    <property type="term" value="F:1-acylglycerol-3-phosphate O-acyltransferase activity"/>
    <property type="evidence" value="ECO:0007669"/>
    <property type="project" value="UniProtKB-UniRule"/>
</dbReference>
<name>A0A2Z6AUB6_9BACT</name>
<dbReference type="InterPro" id="IPR002123">
    <property type="entry name" value="Plipid/glycerol_acylTrfase"/>
</dbReference>
<comment type="pathway">
    <text evidence="2">Phospholipid metabolism; CDP-diacylglycerol biosynthesis; CDP-diacylglycerol from sn-glycerol 3-phosphate: step 2/3.</text>
</comment>
<keyword evidence="9" id="KW-0594">Phospholipid biosynthesis</keyword>
<dbReference type="Proteomes" id="UP000269883">
    <property type="component" value="Chromosome"/>
</dbReference>
<evidence type="ECO:0000256" key="8">
    <source>
        <dbReference type="ARBA" id="ARBA00023315"/>
    </source>
</evidence>
<dbReference type="EC" id="2.3.1.51" evidence="5 9"/>
<accession>A0A2Z6AUB6</accession>
<comment type="pathway">
    <text evidence="3">Lipid metabolism.</text>
</comment>
<evidence type="ECO:0000313" key="12">
    <source>
        <dbReference type="Proteomes" id="UP000269883"/>
    </source>
</evidence>
<sequence>MLPLDVDLSELDPEQTYVFMANHQSQLDIPLLTALLAPRKVSFVAKQSLFKIPVFGAAIKAVGHISIDRSNRRRAMKSIESAVQKAQGGRSIMIYPEGTRAEDLDNIQEFKIGGVIIALKTGLPVVPIVLSGTGEVLPKHRLLLRSAPLKVKALPPIDTGKYTMKDREAFKDDLYKMMNDAYLEMRSD</sequence>
<evidence type="ECO:0000256" key="9">
    <source>
        <dbReference type="RuleBase" id="RU361267"/>
    </source>
</evidence>
<evidence type="ECO:0000256" key="4">
    <source>
        <dbReference type="ARBA" id="ARBA00008655"/>
    </source>
</evidence>
<dbReference type="GO" id="GO:0016024">
    <property type="term" value="P:CDP-diacylglycerol biosynthetic process"/>
    <property type="evidence" value="ECO:0007669"/>
    <property type="project" value="UniProtKB-UniPathway"/>
</dbReference>
<feature type="domain" description="Phospholipid/glycerol acyltransferase" evidence="10">
    <location>
        <begin position="17"/>
        <end position="133"/>
    </location>
</feature>
<evidence type="ECO:0000256" key="3">
    <source>
        <dbReference type="ARBA" id="ARBA00005189"/>
    </source>
</evidence>
<dbReference type="SMART" id="SM00563">
    <property type="entry name" value="PlsC"/>
    <property type="match status" value="1"/>
</dbReference>
<dbReference type="AlphaFoldDB" id="A0A2Z6AUB6"/>
<keyword evidence="12" id="KW-1185">Reference proteome</keyword>
<keyword evidence="8 9" id="KW-0012">Acyltransferase</keyword>
<organism evidence="11 12">
    <name type="scientific">Desulfovibrio ferrophilus</name>
    <dbReference type="NCBI Taxonomy" id="241368"/>
    <lineage>
        <taxon>Bacteria</taxon>
        <taxon>Pseudomonadati</taxon>
        <taxon>Thermodesulfobacteriota</taxon>
        <taxon>Desulfovibrionia</taxon>
        <taxon>Desulfovibrionales</taxon>
        <taxon>Desulfovibrionaceae</taxon>
        <taxon>Desulfovibrio</taxon>
    </lineage>
</organism>
<comment type="domain">
    <text evidence="9">The HXXXXD motif is essential for acyltransferase activity and may constitute the binding site for the phosphate moiety of the glycerol-3-phosphate.</text>
</comment>
<comment type="similarity">
    <text evidence="4 9">Belongs to the 1-acyl-sn-glycerol-3-phosphate acyltransferase family.</text>
</comment>
<dbReference type="UniPathway" id="UPA00557">
    <property type="reaction ID" value="UER00613"/>
</dbReference>
<evidence type="ECO:0000259" key="10">
    <source>
        <dbReference type="SMART" id="SM00563"/>
    </source>
</evidence>
<dbReference type="KEGG" id="dfl:DFE_0084"/>
<evidence type="ECO:0000256" key="2">
    <source>
        <dbReference type="ARBA" id="ARBA00004728"/>
    </source>
</evidence>
<reference evidence="11 12" key="1">
    <citation type="journal article" date="2018" name="Sci. Adv.">
        <title>Multi-heme cytochromes provide a pathway for survival in energy-limited environments.</title>
        <authorList>
            <person name="Deng X."/>
            <person name="Dohmae N."/>
            <person name="Nealson K.H."/>
            <person name="Hashimoto K."/>
            <person name="Okamoto A."/>
        </authorList>
    </citation>
    <scope>NUCLEOTIDE SEQUENCE [LARGE SCALE GENOMIC DNA]</scope>
    <source>
        <strain evidence="11 12">IS5</strain>
    </source>
</reference>
<evidence type="ECO:0000256" key="7">
    <source>
        <dbReference type="ARBA" id="ARBA00022679"/>
    </source>
</evidence>
<proteinExistence type="inferred from homology"/>
<gene>
    <name evidence="11" type="ORF">DFE_0084</name>
</gene>
<comment type="catalytic activity">
    <reaction evidence="1 9">
        <text>a 1-acyl-sn-glycero-3-phosphate + an acyl-CoA = a 1,2-diacyl-sn-glycero-3-phosphate + CoA</text>
        <dbReference type="Rhea" id="RHEA:19709"/>
        <dbReference type="ChEBI" id="CHEBI:57287"/>
        <dbReference type="ChEBI" id="CHEBI:57970"/>
        <dbReference type="ChEBI" id="CHEBI:58342"/>
        <dbReference type="ChEBI" id="CHEBI:58608"/>
        <dbReference type="EC" id="2.3.1.51"/>
    </reaction>
</comment>
<protein>
    <recommendedName>
        <fullName evidence="6 9">1-acyl-sn-glycerol-3-phosphate acyltransferase</fullName>
        <ecNumber evidence="5 9">2.3.1.51</ecNumber>
    </recommendedName>
</protein>
<dbReference type="CDD" id="cd07989">
    <property type="entry name" value="LPLAT_AGPAT-like"/>
    <property type="match status" value="1"/>
</dbReference>
<evidence type="ECO:0000256" key="6">
    <source>
        <dbReference type="ARBA" id="ARBA00016139"/>
    </source>
</evidence>
<keyword evidence="9" id="KW-1208">Phospholipid metabolism</keyword>
<keyword evidence="9" id="KW-0443">Lipid metabolism</keyword>
<evidence type="ECO:0000313" key="11">
    <source>
        <dbReference type="EMBL" id="BBD06810.1"/>
    </source>
</evidence>
<evidence type="ECO:0000256" key="1">
    <source>
        <dbReference type="ARBA" id="ARBA00001141"/>
    </source>
</evidence>
<dbReference type="InterPro" id="IPR004552">
    <property type="entry name" value="AGP_acyltrans"/>
</dbReference>
<keyword evidence="7 9" id="KW-0808">Transferase</keyword>
<evidence type="ECO:0000256" key="5">
    <source>
        <dbReference type="ARBA" id="ARBA00013211"/>
    </source>
</evidence>
<dbReference type="GO" id="GO:0016020">
    <property type="term" value="C:membrane"/>
    <property type="evidence" value="ECO:0007669"/>
    <property type="project" value="InterPro"/>
</dbReference>
<dbReference type="PANTHER" id="PTHR10434:SF66">
    <property type="entry name" value="PHOSPHOLIPID_GLYCEROL ACYLTRANSFERASE DOMAIN-CONTAINING PROTEIN"/>
    <property type="match status" value="1"/>
</dbReference>
<keyword evidence="9" id="KW-0444">Lipid biosynthesis</keyword>
<dbReference type="Pfam" id="PF01553">
    <property type="entry name" value="Acyltransferase"/>
    <property type="match status" value="1"/>
</dbReference>
<dbReference type="EMBL" id="AP017378">
    <property type="protein sequence ID" value="BBD06810.1"/>
    <property type="molecule type" value="Genomic_DNA"/>
</dbReference>
<dbReference type="PANTHER" id="PTHR10434">
    <property type="entry name" value="1-ACYL-SN-GLYCEROL-3-PHOSPHATE ACYLTRANSFERASE"/>
    <property type="match status" value="1"/>
</dbReference>
<dbReference type="SUPFAM" id="SSF69593">
    <property type="entry name" value="Glycerol-3-phosphate (1)-acyltransferase"/>
    <property type="match status" value="1"/>
</dbReference>
<dbReference type="NCBIfam" id="TIGR00530">
    <property type="entry name" value="AGP_acyltrn"/>
    <property type="match status" value="1"/>
</dbReference>
<dbReference type="GO" id="GO:0006654">
    <property type="term" value="P:phosphatidic acid biosynthetic process"/>
    <property type="evidence" value="ECO:0007669"/>
    <property type="project" value="TreeGrafter"/>
</dbReference>